<evidence type="ECO:0000313" key="4">
    <source>
        <dbReference type="EMBL" id="MEB3103999.1"/>
    </source>
</evidence>
<evidence type="ECO:0000256" key="1">
    <source>
        <dbReference type="ARBA" id="ARBA00022729"/>
    </source>
</evidence>
<evidence type="ECO:0000313" key="5">
    <source>
        <dbReference type="Proteomes" id="UP001310386"/>
    </source>
</evidence>
<dbReference type="InterPro" id="IPR014756">
    <property type="entry name" value="Ig_E-set"/>
</dbReference>
<keyword evidence="5" id="KW-1185">Reference proteome</keyword>
<evidence type="ECO:0000256" key="2">
    <source>
        <dbReference type="ARBA" id="ARBA00023008"/>
    </source>
</evidence>
<dbReference type="Proteomes" id="UP001310386">
    <property type="component" value="Unassembled WGS sequence"/>
</dbReference>
<dbReference type="RefSeq" id="WP_371756132.1">
    <property type="nucleotide sequence ID" value="NZ_JAYJLD010000065.1"/>
</dbReference>
<keyword evidence="2" id="KW-0186">Copper</keyword>
<dbReference type="SUPFAM" id="SSF81296">
    <property type="entry name" value="E set domains"/>
    <property type="match status" value="1"/>
</dbReference>
<reference evidence="4" key="1">
    <citation type="submission" date="2023-12" db="EMBL/GenBank/DDBJ databases">
        <title>Fervidustalea candida gen. nov., sp. nov., a novel member of the family Paenibacillaceae isolated from a geothermal area.</title>
        <authorList>
            <person name="Li W.-J."/>
            <person name="Jiao J.-Y."/>
            <person name="Chen Y."/>
        </authorList>
    </citation>
    <scope>NUCLEOTIDE SEQUENCE</scope>
    <source>
        <strain evidence="4">SYSU GA230002</strain>
    </source>
</reference>
<dbReference type="EMBL" id="JAYJLD010000065">
    <property type="protein sequence ID" value="MEB3103999.1"/>
    <property type="molecule type" value="Genomic_DNA"/>
</dbReference>
<organism evidence="4 5">
    <name type="scientific">Ferviditalea candida</name>
    <dbReference type="NCBI Taxonomy" id="3108399"/>
    <lineage>
        <taxon>Bacteria</taxon>
        <taxon>Bacillati</taxon>
        <taxon>Bacillota</taxon>
        <taxon>Bacilli</taxon>
        <taxon>Bacillales</taxon>
        <taxon>Paenibacillaceae</taxon>
        <taxon>Ferviditalea</taxon>
    </lineage>
</organism>
<dbReference type="InterPro" id="IPR014755">
    <property type="entry name" value="Cu-Rt/internalin_Ig-like"/>
</dbReference>
<protein>
    <submittedName>
        <fullName evidence="4">Copper resistance protein CopC</fullName>
    </submittedName>
</protein>
<feature type="domain" description="CopC" evidence="3">
    <location>
        <begin position="43"/>
        <end position="76"/>
    </location>
</feature>
<dbReference type="Gene3D" id="2.60.40.1220">
    <property type="match status" value="1"/>
</dbReference>
<evidence type="ECO:0000259" key="3">
    <source>
        <dbReference type="Pfam" id="PF04234"/>
    </source>
</evidence>
<comment type="caution">
    <text evidence="4">The sequence shown here is derived from an EMBL/GenBank/DDBJ whole genome shotgun (WGS) entry which is preliminary data.</text>
</comment>
<sequence>MKETAPQGAVPSLKRSSNLCGSNGEVKAFLCFFQHDGILSDSTLSLPKLSDGIYTVSYRVTSIDGHQVTGSYWFAVGKVEQSRACTDILAKNGK</sequence>
<keyword evidence="1" id="KW-0732">Signal</keyword>
<name>A0ABU5ZNB4_9BACL</name>
<accession>A0ABU5ZNB4</accession>
<dbReference type="InterPro" id="IPR007348">
    <property type="entry name" value="CopC_dom"/>
</dbReference>
<proteinExistence type="predicted"/>
<gene>
    <name evidence="4" type="ORF">VF724_20510</name>
</gene>
<dbReference type="Pfam" id="PF04234">
    <property type="entry name" value="CopC"/>
    <property type="match status" value="1"/>
</dbReference>